<gene>
    <name evidence="2" type="ORF">AAFH96_33775</name>
</gene>
<evidence type="ECO:0008006" key="4">
    <source>
        <dbReference type="Google" id="ProtNLM"/>
    </source>
</evidence>
<feature type="signal peptide" evidence="1">
    <location>
        <begin position="1"/>
        <end position="41"/>
    </location>
</feature>
<evidence type="ECO:0000313" key="3">
    <source>
        <dbReference type="Proteomes" id="UP001582793"/>
    </source>
</evidence>
<evidence type="ECO:0000256" key="1">
    <source>
        <dbReference type="SAM" id="SignalP"/>
    </source>
</evidence>
<protein>
    <recommendedName>
        <fullName evidence="4">WxL domain-containing protein</fullName>
    </recommendedName>
</protein>
<dbReference type="EMBL" id="JBCGDC010000190">
    <property type="protein sequence ID" value="MFB6398010.1"/>
    <property type="molecule type" value="Genomic_DNA"/>
</dbReference>
<name>A0ABV5D1K9_9ACTN</name>
<evidence type="ECO:0000313" key="2">
    <source>
        <dbReference type="EMBL" id="MFB6398010.1"/>
    </source>
</evidence>
<sequence length="406" mass="39761">MRLTSTLRAVTGARTGPRVLAGLSAAALGLTVLAAANPAYAADPRPDNPKGATVAIGATTVAPGGTISFTGTGFVNADGSGSVVLVKIDDGVVRLPDGGDVFAEVTATATTGEISGTVTIPAGLNGARHWLRMLTGSGQAGDEVRSLHTEFFEVAEPRTPAVTLANATVAAGAALSASGVHFPASVTVTVKLDRAATLTTFESGADGSFTAQPVPVPADTTAGAHTLNFLAPGGTSVAVPFTVAAGPDPGAASATVTISTAVTDTGALAIRVSTGAVALSTPQVSPELDALVATGVLPTVTVSDLRALDPGWSVSGQIGDFTGDKGTVDGKFLGWTPKVVTTSQGQTVTAGAAVAPGTGLKTAAPLATATAGQGRGTATLGADLTLRLPTSTVPGSYTATLTLTVI</sequence>
<keyword evidence="1" id="KW-0732">Signal</keyword>
<proteinExistence type="predicted"/>
<organism evidence="2 3">
    <name type="scientific">Polymorphospora lycopeni</name>
    <dbReference type="NCBI Taxonomy" id="3140240"/>
    <lineage>
        <taxon>Bacteria</taxon>
        <taxon>Bacillati</taxon>
        <taxon>Actinomycetota</taxon>
        <taxon>Actinomycetes</taxon>
        <taxon>Micromonosporales</taxon>
        <taxon>Micromonosporaceae</taxon>
        <taxon>Polymorphospora</taxon>
    </lineage>
</organism>
<feature type="chain" id="PRO_5046397503" description="WxL domain-containing protein" evidence="1">
    <location>
        <begin position="42"/>
        <end position="406"/>
    </location>
</feature>
<accession>A0ABV5D1K9</accession>
<dbReference type="Proteomes" id="UP001582793">
    <property type="component" value="Unassembled WGS sequence"/>
</dbReference>
<keyword evidence="3" id="KW-1185">Reference proteome</keyword>
<comment type="caution">
    <text evidence="2">The sequence shown here is derived from an EMBL/GenBank/DDBJ whole genome shotgun (WGS) entry which is preliminary data.</text>
</comment>
<dbReference type="RefSeq" id="WP_375736908.1">
    <property type="nucleotide sequence ID" value="NZ_JBCGDC010000190.1"/>
</dbReference>
<reference evidence="2 3" key="1">
    <citation type="submission" date="2024-04" db="EMBL/GenBank/DDBJ databases">
        <title>Polymorphospora sp. isolated from Baiyangdian Lake in Xiong'an New Area.</title>
        <authorList>
            <person name="Zhang X."/>
            <person name="Liu J."/>
        </authorList>
    </citation>
    <scope>NUCLEOTIDE SEQUENCE [LARGE SCALE GENOMIC DNA]</scope>
    <source>
        <strain evidence="2 3">2-325</strain>
    </source>
</reference>